<feature type="transmembrane region" description="Helical" evidence="2">
    <location>
        <begin position="14"/>
        <end position="38"/>
    </location>
</feature>
<dbReference type="PANTHER" id="PTHR18640:SF5">
    <property type="entry name" value="SODIUM_BILE ACID COTRANSPORTER 7"/>
    <property type="match status" value="1"/>
</dbReference>
<dbReference type="VEuPathDB" id="FungiDB:C8Q69DRAFT_281439"/>
<feature type="transmembrane region" description="Helical" evidence="2">
    <location>
        <begin position="261"/>
        <end position="284"/>
    </location>
</feature>
<sequence>MPENSRLRRACDGAIWLILDQWFLIALGIVIAIASQVQVAQSQLQLKQTVVTYLCVAIIFFITGCTLPTQVLLDNYSRWKVHLFVQVQCFLMTSAVIFGIVSACATNKNFMDAGLLIGLIFTGCVPTTISSNIVMTRKADGNDALTVVQSTIGNFLGPFLTPPLVQMYISTHAWYTDFLPHASGGYSEIYRRVFKQLGLSVFLPMVVGQVVRYFFPKATRKVFIEWKLNKLGSFSLLVIIWQTFDQAFGAGAFASVKGSNLVFIVFISIAYFLIWLAVCLLLSIPWLPKEDTVAVAYCVPAKTPAMGVPLSNLMFVGLTSLQQSKIQIPMVIFQGLQIAMSSMLTVAFRKWIHSGKPKEEESLSEDHDRDSSVIANGK</sequence>
<feature type="compositionally biased region" description="Basic and acidic residues" evidence="1">
    <location>
        <begin position="357"/>
        <end position="371"/>
    </location>
</feature>
<dbReference type="InterPro" id="IPR016833">
    <property type="entry name" value="Put_Na-Bile_cotransptr"/>
</dbReference>
<gene>
    <name evidence="3" type="ORF">C8Q69DRAFT_281439</name>
</gene>
<dbReference type="EMBL" id="RCNU01000006">
    <property type="protein sequence ID" value="RWQ95104.1"/>
    <property type="molecule type" value="Genomic_DNA"/>
</dbReference>
<feature type="transmembrane region" description="Helical" evidence="2">
    <location>
        <begin position="326"/>
        <end position="348"/>
    </location>
</feature>
<dbReference type="AlphaFoldDB" id="A0A443HTJ0"/>
<feature type="transmembrane region" description="Helical" evidence="2">
    <location>
        <begin position="81"/>
        <end position="101"/>
    </location>
</feature>
<feature type="transmembrane region" description="Helical" evidence="2">
    <location>
        <begin position="50"/>
        <end position="69"/>
    </location>
</feature>
<keyword evidence="2" id="KW-0812">Transmembrane</keyword>
<accession>A0A443HTJ0</accession>
<feature type="transmembrane region" description="Helical" evidence="2">
    <location>
        <begin position="113"/>
        <end position="135"/>
    </location>
</feature>
<dbReference type="RefSeq" id="XP_028484749.1">
    <property type="nucleotide sequence ID" value="XM_028626919.1"/>
</dbReference>
<feature type="transmembrane region" description="Helical" evidence="2">
    <location>
        <begin position="197"/>
        <end position="215"/>
    </location>
</feature>
<dbReference type="Proteomes" id="UP000283841">
    <property type="component" value="Unassembled WGS sequence"/>
</dbReference>
<dbReference type="PANTHER" id="PTHR18640">
    <property type="entry name" value="SOLUTE CARRIER FAMILY 10 MEMBER 7"/>
    <property type="match status" value="1"/>
</dbReference>
<evidence type="ECO:0000313" key="3">
    <source>
        <dbReference type="EMBL" id="RWQ95104.1"/>
    </source>
</evidence>
<reference evidence="3 4" key="1">
    <citation type="journal article" date="2018" name="Front. Microbiol.">
        <title>Genomic and genetic insights into a cosmopolitan fungus, Paecilomyces variotii (Eurotiales).</title>
        <authorList>
            <person name="Urquhart A.S."/>
            <person name="Mondo S.J."/>
            <person name="Makela M.R."/>
            <person name="Hane J.K."/>
            <person name="Wiebenga A."/>
            <person name="He G."/>
            <person name="Mihaltcheva S."/>
            <person name="Pangilinan J."/>
            <person name="Lipzen A."/>
            <person name="Barry K."/>
            <person name="de Vries R.P."/>
            <person name="Grigoriev I.V."/>
            <person name="Idnurm A."/>
        </authorList>
    </citation>
    <scope>NUCLEOTIDE SEQUENCE [LARGE SCALE GENOMIC DNA]</scope>
    <source>
        <strain evidence="3 4">CBS 101075</strain>
    </source>
</reference>
<protein>
    <submittedName>
        <fullName evidence="3">Sodium bile acid symporter family protein</fullName>
    </submittedName>
</protein>
<dbReference type="GO" id="GO:0005886">
    <property type="term" value="C:plasma membrane"/>
    <property type="evidence" value="ECO:0007669"/>
    <property type="project" value="TreeGrafter"/>
</dbReference>
<dbReference type="Pfam" id="PF13593">
    <property type="entry name" value="SBF_like"/>
    <property type="match status" value="1"/>
</dbReference>
<evidence type="ECO:0000256" key="1">
    <source>
        <dbReference type="SAM" id="MobiDB-lite"/>
    </source>
</evidence>
<dbReference type="OrthoDB" id="188035at2759"/>
<keyword evidence="2" id="KW-0472">Membrane</keyword>
<organism evidence="3 4">
    <name type="scientific">Byssochlamys spectabilis</name>
    <name type="common">Paecilomyces variotii</name>
    <dbReference type="NCBI Taxonomy" id="264951"/>
    <lineage>
        <taxon>Eukaryota</taxon>
        <taxon>Fungi</taxon>
        <taxon>Dikarya</taxon>
        <taxon>Ascomycota</taxon>
        <taxon>Pezizomycotina</taxon>
        <taxon>Eurotiomycetes</taxon>
        <taxon>Eurotiomycetidae</taxon>
        <taxon>Eurotiales</taxon>
        <taxon>Thermoascaceae</taxon>
        <taxon>Paecilomyces</taxon>
    </lineage>
</organism>
<keyword evidence="4" id="KW-1185">Reference proteome</keyword>
<evidence type="ECO:0000313" key="4">
    <source>
        <dbReference type="Proteomes" id="UP000283841"/>
    </source>
</evidence>
<dbReference type="InterPro" id="IPR038770">
    <property type="entry name" value="Na+/solute_symporter_sf"/>
</dbReference>
<feature type="region of interest" description="Disordered" evidence="1">
    <location>
        <begin position="357"/>
        <end position="378"/>
    </location>
</feature>
<evidence type="ECO:0000256" key="2">
    <source>
        <dbReference type="SAM" id="Phobius"/>
    </source>
</evidence>
<dbReference type="GeneID" id="39596196"/>
<comment type="caution">
    <text evidence="3">The sequence shown here is derived from an EMBL/GenBank/DDBJ whole genome shotgun (WGS) entry which is preliminary data.</text>
</comment>
<proteinExistence type="predicted"/>
<name>A0A443HTJ0_BYSSP</name>
<dbReference type="Gene3D" id="1.20.1530.20">
    <property type="match status" value="1"/>
</dbReference>
<keyword evidence="2" id="KW-1133">Transmembrane helix</keyword>
<dbReference type="PIRSF" id="PIRSF026166">
    <property type="entry name" value="UCP026166"/>
    <property type="match status" value="1"/>
</dbReference>